<evidence type="ECO:0000256" key="2">
    <source>
        <dbReference type="SAM" id="MobiDB-lite"/>
    </source>
</evidence>
<evidence type="ECO:0000256" key="3">
    <source>
        <dbReference type="SAM" id="Phobius"/>
    </source>
</evidence>
<evidence type="ECO:0000313" key="5">
    <source>
        <dbReference type="EMBL" id="AWM41186.1"/>
    </source>
</evidence>
<keyword evidence="3" id="KW-1133">Transmembrane helix</keyword>
<dbReference type="OrthoDB" id="9769132at2"/>
<protein>
    <submittedName>
        <fullName evidence="5">MCE family protein</fullName>
    </submittedName>
</protein>
<dbReference type="AlphaFoldDB" id="A0A2Z3HBS1"/>
<keyword evidence="6" id="KW-1185">Reference proteome</keyword>
<feature type="transmembrane region" description="Helical" evidence="3">
    <location>
        <begin position="21"/>
        <end position="40"/>
    </location>
</feature>
<dbReference type="InterPro" id="IPR003399">
    <property type="entry name" value="Mce/MlaD"/>
</dbReference>
<reference evidence="5 6" key="1">
    <citation type="submission" date="2018-01" db="EMBL/GenBank/DDBJ databases">
        <title>G. obscuriglobus.</title>
        <authorList>
            <person name="Franke J."/>
            <person name="Blomberg W."/>
            <person name="Selmecki A."/>
        </authorList>
    </citation>
    <scope>NUCLEOTIDE SEQUENCE [LARGE SCALE GENOMIC DNA]</scope>
    <source>
        <strain evidence="5 6">DSM 5831</strain>
    </source>
</reference>
<keyword evidence="1" id="KW-0175">Coiled coil</keyword>
<dbReference type="PANTHER" id="PTHR33371">
    <property type="entry name" value="INTERMEMBRANE PHOSPHOLIPID TRANSPORT SYSTEM BINDING PROTEIN MLAD-RELATED"/>
    <property type="match status" value="1"/>
</dbReference>
<sequence length="405" mass="43119">MSRRCTPTERVPVSQSLSRRQAVALGLVVLVALTLGGYGITCIADKQGVWADTVELTAGFPEAHDITPGTPVRLRGVDAGQVVAVEYPDHDGPGAEVTVRMKIQARYASRLYADADAQVHGTGLLGSKVISVRPGDPTKGVLAGGRLRGVKPFQIEEAVAEVRDLAKEAKGTAAEVKQLAAESRETVAAAKSFIKGVEDSNGTLAKLVSDDALYEDARGTLATLRKVLVGMEAEMGNLNGFVSDGRDTLRSVRQGADALSKMPIVRSYVEDSVALLVRPTMNRHQALFQSKDIFEPGTATLTPEGRRHMDGVADWLNQNRVAGSEVIVAAFHDPRDKHIVPAVALELTRKQAEVVAEHLKSAGATKLGTFSRRKVTPLGMGTGLSPAEPAPDAPSNVQILTFTPR</sequence>
<keyword evidence="3" id="KW-0812">Transmembrane</keyword>
<dbReference type="EMBL" id="CP025958">
    <property type="protein sequence ID" value="AWM41186.1"/>
    <property type="molecule type" value="Genomic_DNA"/>
</dbReference>
<dbReference type="InterPro" id="IPR052336">
    <property type="entry name" value="MlaD_Phospholipid_Transporter"/>
</dbReference>
<dbReference type="SUPFAM" id="SSF103088">
    <property type="entry name" value="OmpA-like"/>
    <property type="match status" value="1"/>
</dbReference>
<dbReference type="InterPro" id="IPR036737">
    <property type="entry name" value="OmpA-like_sf"/>
</dbReference>
<dbReference type="Proteomes" id="UP000245802">
    <property type="component" value="Chromosome"/>
</dbReference>
<keyword evidence="3" id="KW-0472">Membrane</keyword>
<feature type="region of interest" description="Disordered" evidence="2">
    <location>
        <begin position="380"/>
        <end position="405"/>
    </location>
</feature>
<dbReference type="Gene3D" id="3.30.1330.60">
    <property type="entry name" value="OmpA-like domain"/>
    <property type="match status" value="1"/>
</dbReference>
<feature type="domain" description="Mce/MlaD" evidence="4">
    <location>
        <begin position="53"/>
        <end position="135"/>
    </location>
</feature>
<proteinExistence type="predicted"/>
<accession>A0A2Z3HBS1</accession>
<organism evidence="5 6">
    <name type="scientific">Gemmata obscuriglobus</name>
    <dbReference type="NCBI Taxonomy" id="114"/>
    <lineage>
        <taxon>Bacteria</taxon>
        <taxon>Pseudomonadati</taxon>
        <taxon>Planctomycetota</taxon>
        <taxon>Planctomycetia</taxon>
        <taxon>Gemmatales</taxon>
        <taxon>Gemmataceae</taxon>
        <taxon>Gemmata</taxon>
    </lineage>
</organism>
<feature type="compositionally biased region" description="Polar residues" evidence="2">
    <location>
        <begin position="395"/>
        <end position="405"/>
    </location>
</feature>
<dbReference type="Pfam" id="PF02470">
    <property type="entry name" value="MlaD"/>
    <property type="match status" value="1"/>
</dbReference>
<evidence type="ECO:0000313" key="6">
    <source>
        <dbReference type="Proteomes" id="UP000245802"/>
    </source>
</evidence>
<dbReference type="KEGG" id="gog:C1280_32145"/>
<name>A0A2Z3HBS1_9BACT</name>
<feature type="coiled-coil region" evidence="1">
    <location>
        <begin position="155"/>
        <end position="182"/>
    </location>
</feature>
<evidence type="ECO:0000259" key="4">
    <source>
        <dbReference type="Pfam" id="PF02470"/>
    </source>
</evidence>
<dbReference type="PANTHER" id="PTHR33371:SF4">
    <property type="entry name" value="INTERMEMBRANE PHOSPHOLIPID TRANSPORT SYSTEM BINDING PROTEIN MLAD"/>
    <property type="match status" value="1"/>
</dbReference>
<gene>
    <name evidence="5" type="ORF">C1280_32145</name>
</gene>
<evidence type="ECO:0000256" key="1">
    <source>
        <dbReference type="SAM" id="Coils"/>
    </source>
</evidence>